<comment type="similarity">
    <text evidence="1">Belongs to the PemK/MazF family.</text>
</comment>
<name>A0A2T0W5I2_9LACT</name>
<dbReference type="RefSeq" id="WP_106194682.1">
    <property type="nucleotide sequence ID" value="NZ_PVTO01000019.1"/>
</dbReference>
<accession>A0A2T0W5I2</accession>
<dbReference type="SUPFAM" id="SSF50118">
    <property type="entry name" value="Cell growth inhibitor/plasmid maintenance toxic component"/>
    <property type="match status" value="1"/>
</dbReference>
<evidence type="ECO:0000313" key="3">
    <source>
        <dbReference type="EMBL" id="PRY81036.1"/>
    </source>
</evidence>
<protein>
    <submittedName>
        <fullName evidence="3">mRNA interferase MazF</fullName>
    </submittedName>
</protein>
<dbReference type="EMBL" id="PVTO01000019">
    <property type="protein sequence ID" value="PRY81036.1"/>
    <property type="molecule type" value="Genomic_DNA"/>
</dbReference>
<dbReference type="GO" id="GO:0006402">
    <property type="term" value="P:mRNA catabolic process"/>
    <property type="evidence" value="ECO:0007669"/>
    <property type="project" value="TreeGrafter"/>
</dbReference>
<dbReference type="GO" id="GO:0004521">
    <property type="term" value="F:RNA endonuclease activity"/>
    <property type="evidence" value="ECO:0007669"/>
    <property type="project" value="TreeGrafter"/>
</dbReference>
<dbReference type="InterPro" id="IPR003477">
    <property type="entry name" value="PemK-like"/>
</dbReference>
<proteinExistence type="inferred from homology"/>
<dbReference type="GO" id="GO:0016075">
    <property type="term" value="P:rRNA catabolic process"/>
    <property type="evidence" value="ECO:0007669"/>
    <property type="project" value="TreeGrafter"/>
</dbReference>
<gene>
    <name evidence="3" type="ORF">CLV38_11946</name>
</gene>
<evidence type="ECO:0000256" key="2">
    <source>
        <dbReference type="ARBA" id="ARBA00022649"/>
    </source>
</evidence>
<evidence type="ECO:0000256" key="1">
    <source>
        <dbReference type="ARBA" id="ARBA00007521"/>
    </source>
</evidence>
<organism evidence="3 4">
    <name type="scientific">Alkalibacterium olivapovliticus</name>
    <dbReference type="NCBI Taxonomy" id="99907"/>
    <lineage>
        <taxon>Bacteria</taxon>
        <taxon>Bacillati</taxon>
        <taxon>Bacillota</taxon>
        <taxon>Bacilli</taxon>
        <taxon>Lactobacillales</taxon>
        <taxon>Carnobacteriaceae</taxon>
        <taxon>Alkalibacterium</taxon>
    </lineage>
</organism>
<dbReference type="OrthoDB" id="9808744at2"/>
<dbReference type="PANTHER" id="PTHR33988">
    <property type="entry name" value="ENDORIBONUCLEASE MAZF-RELATED"/>
    <property type="match status" value="1"/>
</dbReference>
<dbReference type="Pfam" id="PF02452">
    <property type="entry name" value="PemK_toxin"/>
    <property type="match status" value="1"/>
</dbReference>
<comment type="caution">
    <text evidence="3">The sequence shown here is derived from an EMBL/GenBank/DDBJ whole genome shotgun (WGS) entry which is preliminary data.</text>
</comment>
<keyword evidence="2" id="KW-1277">Toxin-antitoxin system</keyword>
<reference evidence="3 4" key="1">
    <citation type="submission" date="2018-03" db="EMBL/GenBank/DDBJ databases">
        <title>Genomic Encyclopedia of Archaeal and Bacterial Type Strains, Phase II (KMG-II): from individual species to whole genera.</title>
        <authorList>
            <person name="Goeker M."/>
        </authorList>
    </citation>
    <scope>NUCLEOTIDE SEQUENCE [LARGE SCALE GENOMIC DNA]</scope>
    <source>
        <strain evidence="3 4">DSM 13175</strain>
    </source>
</reference>
<keyword evidence="4" id="KW-1185">Reference proteome</keyword>
<dbReference type="GO" id="GO:0003677">
    <property type="term" value="F:DNA binding"/>
    <property type="evidence" value="ECO:0007669"/>
    <property type="project" value="InterPro"/>
</dbReference>
<dbReference type="PANTHER" id="PTHR33988:SF3">
    <property type="entry name" value="ENDORIBONUCLEASE TOXIN CHPB-RELATED"/>
    <property type="match status" value="1"/>
</dbReference>
<dbReference type="AlphaFoldDB" id="A0A2T0W5I2"/>
<dbReference type="Gene3D" id="2.30.30.110">
    <property type="match status" value="1"/>
</dbReference>
<dbReference type="Proteomes" id="UP000238205">
    <property type="component" value="Unassembled WGS sequence"/>
</dbReference>
<evidence type="ECO:0000313" key="4">
    <source>
        <dbReference type="Proteomes" id="UP000238205"/>
    </source>
</evidence>
<dbReference type="InterPro" id="IPR011067">
    <property type="entry name" value="Plasmid_toxin/cell-grow_inhib"/>
</dbReference>
<sequence>MNQSSRHSHYIPEQGDIVYINLNPQRGHEQKGNRPALVISNKLLSQKSSLAFFLPITNASRHYPTHVRLDERTDTSGSVMCEQLKSMDYISRGIQFKEKLPSDLLEEVQDVLQAIIE</sequence>